<proteinExistence type="predicted"/>
<gene>
    <name evidence="1" type="ORF">FocTR4_00015121</name>
</gene>
<feature type="non-terminal residue" evidence="1">
    <location>
        <position position="1"/>
    </location>
</feature>
<dbReference type="EMBL" id="VMNF01000008">
    <property type="protein sequence ID" value="TXC02357.1"/>
    <property type="molecule type" value="Genomic_DNA"/>
</dbReference>
<comment type="caution">
    <text evidence="1">The sequence shown here is derived from an EMBL/GenBank/DDBJ whole genome shotgun (WGS) entry which is preliminary data.</text>
</comment>
<organism evidence="1 2">
    <name type="scientific">Fusarium oxysporum f. sp. cubense</name>
    <dbReference type="NCBI Taxonomy" id="61366"/>
    <lineage>
        <taxon>Eukaryota</taxon>
        <taxon>Fungi</taxon>
        <taxon>Dikarya</taxon>
        <taxon>Ascomycota</taxon>
        <taxon>Pezizomycotina</taxon>
        <taxon>Sordariomycetes</taxon>
        <taxon>Hypocreomycetidae</taxon>
        <taxon>Hypocreales</taxon>
        <taxon>Nectriaceae</taxon>
        <taxon>Fusarium</taxon>
        <taxon>Fusarium oxysporum species complex</taxon>
    </lineage>
</organism>
<dbReference type="Proteomes" id="UP000321331">
    <property type="component" value="Unassembled WGS sequence"/>
</dbReference>
<protein>
    <submittedName>
        <fullName evidence="1">Uncharacterized protein</fullName>
    </submittedName>
</protein>
<evidence type="ECO:0000313" key="2">
    <source>
        <dbReference type="Proteomes" id="UP000321331"/>
    </source>
</evidence>
<evidence type="ECO:0000313" key="1">
    <source>
        <dbReference type="EMBL" id="TXC02357.1"/>
    </source>
</evidence>
<reference evidence="1 2" key="1">
    <citation type="submission" date="2019-07" db="EMBL/GenBank/DDBJ databases">
        <title>The First High-Quality Draft Genome Sequence of the Causal Agent of the Current Panama Disease Epidemic.</title>
        <authorList>
            <person name="Warmington R.J."/>
            <person name="Kay W."/>
            <person name="Jeffries A."/>
            <person name="Bebber D."/>
            <person name="Moore K."/>
            <person name="Studholme D.J."/>
        </authorList>
    </citation>
    <scope>NUCLEOTIDE SEQUENCE [LARGE SCALE GENOMIC DNA]</scope>
    <source>
        <strain evidence="1 2">TR4</strain>
    </source>
</reference>
<dbReference type="AlphaFoldDB" id="A0A5C6SUS8"/>
<sequence length="252" mass="29030">ERLIFLCEPRRCSGCKKDHPGIFFPVNGGKRNKCVGLLGHFDVCSHRRPGFQWRLPKPWARYPIHDRCMDKSHASFERSDANPDLISQQCIHTIKVDAQKYPGMIVATASLRFEISGPGGRKSTIRDIMRGVLRDCSHLCPHSSAAMESLLNSLEYTLCCAYVPKPISGRDDGCVSPCYICPECNITYVWERPRSTSKRCWKKIVFLNGNYFRLHISRRWRYWSPLSFEWLRSIQYGDAENPVFTDGTKHVL</sequence>
<name>A0A5C6SUS8_FUSOC</name>
<accession>A0A5C6SUS8</accession>